<protein>
    <submittedName>
        <fullName evidence="1">Uncharacterized protein</fullName>
    </submittedName>
</protein>
<proteinExistence type="predicted"/>
<dbReference type="Proteomes" id="UP001066276">
    <property type="component" value="Chromosome 9"/>
</dbReference>
<evidence type="ECO:0000313" key="1">
    <source>
        <dbReference type="EMBL" id="KAJ1110177.1"/>
    </source>
</evidence>
<organism evidence="1 2">
    <name type="scientific">Pleurodeles waltl</name>
    <name type="common">Iberian ribbed newt</name>
    <dbReference type="NCBI Taxonomy" id="8319"/>
    <lineage>
        <taxon>Eukaryota</taxon>
        <taxon>Metazoa</taxon>
        <taxon>Chordata</taxon>
        <taxon>Craniata</taxon>
        <taxon>Vertebrata</taxon>
        <taxon>Euteleostomi</taxon>
        <taxon>Amphibia</taxon>
        <taxon>Batrachia</taxon>
        <taxon>Caudata</taxon>
        <taxon>Salamandroidea</taxon>
        <taxon>Salamandridae</taxon>
        <taxon>Pleurodelinae</taxon>
        <taxon>Pleurodeles</taxon>
    </lineage>
</organism>
<dbReference type="AlphaFoldDB" id="A0AAV7N6L6"/>
<sequence length="79" mass="8990">MRATEKHCSEGRLVTLERCQTRERVVMKQTRDSKKRITCSVTLVSCPVAGCVARKQTCGSRKETRENVVRVTRHAVSRT</sequence>
<gene>
    <name evidence="1" type="ORF">NDU88_007532</name>
</gene>
<keyword evidence="2" id="KW-1185">Reference proteome</keyword>
<dbReference type="EMBL" id="JANPWB010000013">
    <property type="protein sequence ID" value="KAJ1110177.1"/>
    <property type="molecule type" value="Genomic_DNA"/>
</dbReference>
<evidence type="ECO:0000313" key="2">
    <source>
        <dbReference type="Proteomes" id="UP001066276"/>
    </source>
</evidence>
<reference evidence="1" key="1">
    <citation type="journal article" date="2022" name="bioRxiv">
        <title>Sequencing and chromosome-scale assembly of the giantPleurodeles waltlgenome.</title>
        <authorList>
            <person name="Brown T."/>
            <person name="Elewa A."/>
            <person name="Iarovenko S."/>
            <person name="Subramanian E."/>
            <person name="Araus A.J."/>
            <person name="Petzold A."/>
            <person name="Susuki M."/>
            <person name="Suzuki K.-i.T."/>
            <person name="Hayashi T."/>
            <person name="Toyoda A."/>
            <person name="Oliveira C."/>
            <person name="Osipova E."/>
            <person name="Leigh N.D."/>
            <person name="Simon A."/>
            <person name="Yun M.H."/>
        </authorList>
    </citation>
    <scope>NUCLEOTIDE SEQUENCE</scope>
    <source>
        <strain evidence="1">20211129_DDA</strain>
        <tissue evidence="1">Liver</tissue>
    </source>
</reference>
<accession>A0AAV7N6L6</accession>
<name>A0AAV7N6L6_PLEWA</name>
<comment type="caution">
    <text evidence="1">The sequence shown here is derived from an EMBL/GenBank/DDBJ whole genome shotgun (WGS) entry which is preliminary data.</text>
</comment>